<evidence type="ECO:0000313" key="1">
    <source>
        <dbReference type="EMBL" id="KAJ0040969.1"/>
    </source>
</evidence>
<proteinExistence type="predicted"/>
<reference evidence="2" key="1">
    <citation type="journal article" date="2023" name="G3 (Bethesda)">
        <title>Genome assembly and association tests identify interacting loci associated with vigor, precocity, and sex in interspecific pistachio rootstocks.</title>
        <authorList>
            <person name="Palmer W."/>
            <person name="Jacygrad E."/>
            <person name="Sagayaradj S."/>
            <person name="Cavanaugh K."/>
            <person name="Han R."/>
            <person name="Bertier L."/>
            <person name="Beede B."/>
            <person name="Kafkas S."/>
            <person name="Golino D."/>
            <person name="Preece J."/>
            <person name="Michelmore R."/>
        </authorList>
    </citation>
    <scope>NUCLEOTIDE SEQUENCE [LARGE SCALE GENOMIC DNA]</scope>
</reference>
<keyword evidence="2" id="KW-1185">Reference proteome</keyword>
<organism evidence="1 2">
    <name type="scientific">Pistacia integerrima</name>
    <dbReference type="NCBI Taxonomy" id="434235"/>
    <lineage>
        <taxon>Eukaryota</taxon>
        <taxon>Viridiplantae</taxon>
        <taxon>Streptophyta</taxon>
        <taxon>Embryophyta</taxon>
        <taxon>Tracheophyta</taxon>
        <taxon>Spermatophyta</taxon>
        <taxon>Magnoliopsida</taxon>
        <taxon>eudicotyledons</taxon>
        <taxon>Gunneridae</taxon>
        <taxon>Pentapetalae</taxon>
        <taxon>rosids</taxon>
        <taxon>malvids</taxon>
        <taxon>Sapindales</taxon>
        <taxon>Anacardiaceae</taxon>
        <taxon>Pistacia</taxon>
    </lineage>
</organism>
<evidence type="ECO:0000313" key="2">
    <source>
        <dbReference type="Proteomes" id="UP001163603"/>
    </source>
</evidence>
<accession>A0ACC0YUV3</accession>
<protein>
    <submittedName>
        <fullName evidence="1">Uncharacterized protein</fullName>
    </submittedName>
</protein>
<comment type="caution">
    <text evidence="1">The sequence shown here is derived from an EMBL/GenBank/DDBJ whole genome shotgun (WGS) entry which is preliminary data.</text>
</comment>
<dbReference type="Proteomes" id="UP001163603">
    <property type="component" value="Chromosome 5"/>
</dbReference>
<gene>
    <name evidence="1" type="ORF">Pint_27812</name>
</gene>
<name>A0ACC0YUV3_9ROSI</name>
<sequence>MRLSSIPLQSVLFVSFLFLFCFSVVLSLNGDSEILIRVKNDQIVDPDRKINNWVLRANHGPCNWSGITCDAQKQSIVGINLNGFGISGGFPNGFCGIRTLRNLSLSDNSLNGTLSDRTVSPCSQLQVLELAGNYFTGKLPHFSPGFGNLLVLDLSNNLFTGEIPDSFGQFQALKALRLTQNSLSGSFPSFIGNLIELTHLEIGYNSYKPGPLPPSIGNLLKLEFLWLTQSNLTGEIPEIVGKFVHLKNFDLAVNFLSGKIPDSISLLTSIEQIELYRNQLSGELPPSLASLTTLRRFDVSQNNLTGNIPVNVAALRLESFHLNDNFFTGEIPETLSSNPNLRSLKLYNNSFTGKLPENLGRNSDLTNFDVSTNDFTGDLPRYLCFRNKLQSIVIFNNRFSGKIPESYGDCKTLTYLRFSNNQLSGKIPTKFWGLPEMKRFEMFNNSFEGSISPSISAARKLRSISIKANNFSGEIPSEICSLHQLQVMEFNQNHLFGPLPSPGLKPLHPCPGTERGIPYLVAIVAICAILLLGSLFWFFKNKSKFISKPKRPRKVTTYQRVGFSEEDICSYLKEENLIGEGISGRVYRVKLETGQTVAVKKLCGGFGKPETESVFSSEIETLGRIRHSNIIKLLMCCSGEEGRILVYEDMQNGSLGDVLHGEKGGASLLDWPVRFTIALGAAAGLAYLHHDCVPAIVHRDVKSKNILLDADMVPRIADFGLAKTLQGDVAGGDDGTSQYAYTSKVTEKSDVYSFGVVLMELITGKRPNDPFFGENKDIVTWVTEAAVSFPESESENWLGDLRQIVDPKMNPSSSDYEEIDKVLRVAFLCTSTFPNKRPSMRKVVELLKFNRKRLQQFEV</sequence>
<dbReference type="EMBL" id="CM047740">
    <property type="protein sequence ID" value="KAJ0040969.1"/>
    <property type="molecule type" value="Genomic_DNA"/>
</dbReference>